<feature type="transmembrane region" description="Helical" evidence="1">
    <location>
        <begin position="346"/>
        <end position="367"/>
    </location>
</feature>
<evidence type="ECO:0000313" key="2">
    <source>
        <dbReference type="EMBL" id="MCM8748583.1"/>
    </source>
</evidence>
<dbReference type="Proteomes" id="UP001165306">
    <property type="component" value="Unassembled WGS sequence"/>
</dbReference>
<dbReference type="InterPro" id="IPR036927">
    <property type="entry name" value="Cyt_c_oxase-like_su1_sf"/>
</dbReference>
<name>A0AA41WCN2_9BACT</name>
<feature type="transmembrane region" description="Helical" evidence="1">
    <location>
        <begin position="379"/>
        <end position="399"/>
    </location>
</feature>
<feature type="transmembrane region" description="Helical" evidence="1">
    <location>
        <begin position="405"/>
        <end position="426"/>
    </location>
</feature>
<dbReference type="AlphaFoldDB" id="A0AA41WCN2"/>
<feature type="transmembrane region" description="Helical" evidence="1">
    <location>
        <begin position="63"/>
        <end position="82"/>
    </location>
</feature>
<dbReference type="SUPFAM" id="SSF81442">
    <property type="entry name" value="Cytochrome c oxidase subunit I-like"/>
    <property type="match status" value="1"/>
</dbReference>
<feature type="transmembrane region" description="Helical" evidence="1">
    <location>
        <begin position="241"/>
        <end position="262"/>
    </location>
</feature>
<accession>A0AA41WCN2</accession>
<protein>
    <submittedName>
        <fullName evidence="2">Uncharacterized protein</fullName>
    </submittedName>
</protein>
<gene>
    <name evidence="2" type="ORF">NET02_05445</name>
</gene>
<proteinExistence type="predicted"/>
<feature type="transmembrane region" description="Helical" evidence="1">
    <location>
        <begin position="303"/>
        <end position="326"/>
    </location>
</feature>
<dbReference type="EMBL" id="JAMSLR010000003">
    <property type="protein sequence ID" value="MCM8748583.1"/>
    <property type="molecule type" value="Genomic_DNA"/>
</dbReference>
<keyword evidence="1" id="KW-1133">Transmembrane helix</keyword>
<feature type="transmembrane region" description="Helical" evidence="1">
    <location>
        <begin position="124"/>
        <end position="147"/>
    </location>
</feature>
<feature type="transmembrane region" description="Helical" evidence="1">
    <location>
        <begin position="208"/>
        <end position="229"/>
    </location>
</feature>
<reference evidence="2" key="1">
    <citation type="submission" date="2022-06" db="EMBL/GenBank/DDBJ databases">
        <title>CFH 74404 Thermomicrobiaceae sp.</title>
        <authorList>
            <person name="Ming H."/>
            <person name="Li W.-J."/>
            <person name="Zhao Z."/>
        </authorList>
    </citation>
    <scope>NUCLEOTIDE SEQUENCE</scope>
    <source>
        <strain evidence="2">CFH 74404</strain>
    </source>
</reference>
<comment type="caution">
    <text evidence="2">The sequence shown here is derived from an EMBL/GenBank/DDBJ whole genome shotgun (WGS) entry which is preliminary data.</text>
</comment>
<feature type="transmembrane region" description="Helical" evidence="1">
    <location>
        <begin position="274"/>
        <end position="291"/>
    </location>
</feature>
<feature type="transmembrane region" description="Helical" evidence="1">
    <location>
        <begin position="168"/>
        <end position="188"/>
    </location>
</feature>
<feature type="transmembrane region" description="Helical" evidence="1">
    <location>
        <begin position="21"/>
        <end position="43"/>
    </location>
</feature>
<dbReference type="Gene3D" id="1.20.210.10">
    <property type="entry name" value="Cytochrome c oxidase-like, subunit I domain"/>
    <property type="match status" value="1"/>
</dbReference>
<feature type="transmembrane region" description="Helical" evidence="1">
    <location>
        <begin position="94"/>
        <end position="112"/>
    </location>
</feature>
<sequence>MAGASSTEIASKPALRIWRAFAVAGLALAILAGFASGTLAVLVRLAGGPSLWTAALAQAHGHVQIYGFAGLMTLGVAQHFVPRLRGVSPPDARLCWLGLSLLGAGLGLRILSQPLLAGGITIQAAATALVISGTLELVGGSLLVWALAATLRRPGVTHKRPLRTFTTALVTGLAAYEAALAINLLGTWHAAASTERPGIVPAPASTALAALGFYGFLLPIAFAMGSRTFPLFFRTQAPRPILLASALGALALGTVLRAPGVLVSTGPLRAGGEALLGCGLLAGIAALQVFAPRRPLPRDQRSAWLDPLSLLATSAHGWLALAALALLGRLALPRASLVPRSLDLEWHLLGAGYVTLLILAVGSHLLPGFSGQRLRWPRASWALLGLGNVAVAGRLAWSLAPAAPLAGWLGAIAGPAAMAALLLFALNTRVVGMSGPIRTALAGRSPRSAHR</sequence>
<dbReference type="RefSeq" id="WP_284056365.1">
    <property type="nucleotide sequence ID" value="NZ_JAMSLR010000003.1"/>
</dbReference>
<keyword evidence="1" id="KW-0812">Transmembrane</keyword>
<evidence type="ECO:0000313" key="3">
    <source>
        <dbReference type="Proteomes" id="UP001165306"/>
    </source>
</evidence>
<organism evidence="2 3">
    <name type="scientific">Thermalbibacter longus</name>
    <dbReference type="NCBI Taxonomy" id="2951981"/>
    <lineage>
        <taxon>Bacteria</taxon>
        <taxon>Pseudomonadati</taxon>
        <taxon>Thermomicrobiota</taxon>
        <taxon>Thermomicrobia</taxon>
        <taxon>Thermomicrobiales</taxon>
        <taxon>Thermomicrobiaceae</taxon>
        <taxon>Thermalbibacter</taxon>
    </lineage>
</organism>
<keyword evidence="1" id="KW-0472">Membrane</keyword>
<keyword evidence="3" id="KW-1185">Reference proteome</keyword>
<evidence type="ECO:0000256" key="1">
    <source>
        <dbReference type="SAM" id="Phobius"/>
    </source>
</evidence>